<evidence type="ECO:0000313" key="7">
    <source>
        <dbReference type="Proteomes" id="UP001550628"/>
    </source>
</evidence>
<sequence>MSWVDSAVEWDERCEVLVLGSGGGGLTGAYTAGREGMHVIVAEATDRFGGTTAYSGGGMWFPGNPVLRRAGDDDTPEDALEYFRAVVGDRTPVELQRAFVTGGAPLVEYLEQDPALRFQVLSWPDYFGNAPQARATGRHIIPVPLRADALGELAAHVRAPLATDRRSAPVPAQLEGGRALIGRLLLALQALPTVELKRRAACRELIRLDGRVVGASVSTPQGLRRIRATHGVLVAAGGFERNSRMRSVFGVPGFARDSMAPSGNTGAAIEAAMGVGGDVDLMNEAWWAPGLTHPDGSSTFSMWFTGGIFVDSEGRRFTNESAPYDRVGRDVLAAQDSGRLELPYWMIYSGTTDLAPPVLFAGIPLDDHEAYREAGLWHRADTLAELAELIGVPAAALTETVQRFNDAVDAGADPDFGRGGEPYDRSVPGCPDPLVRIDGGPYCAAAFGLSDLGTKGGLRTDATARVLDSTGAVIPGLYATGNSMAAVSGTTYPGGGNPIGASMVFAHLAALDMAAATGMPGVPTVAHSEPTPGEFKSALGRFCSGVTIVTAIGAEGPVGFSCQSFSSLSLEPPYVCFCPAVTSTSWPRIRAAGSFCVNVLAADQDEVCRAFARSGTDKFAGVEWTRGGNGAPRLTGSLVSLECTLEEEVPGGDHTIVIARVTAVGPIREAEPLLFYRSSFRDLASEPVAAGAYGADTWRWG</sequence>
<dbReference type="SMART" id="SM00903">
    <property type="entry name" value="Flavin_Reduct"/>
    <property type="match status" value="1"/>
</dbReference>
<reference evidence="6 7" key="1">
    <citation type="submission" date="2024-06" db="EMBL/GenBank/DDBJ databases">
        <title>The Natural Products Discovery Center: Release of the First 8490 Sequenced Strains for Exploring Actinobacteria Biosynthetic Diversity.</title>
        <authorList>
            <person name="Kalkreuter E."/>
            <person name="Kautsar S.A."/>
            <person name="Yang D."/>
            <person name="Bader C.D."/>
            <person name="Teijaro C.N."/>
            <person name="Fluegel L."/>
            <person name="Davis C.M."/>
            <person name="Simpson J.R."/>
            <person name="Lauterbach L."/>
            <person name="Steele A.D."/>
            <person name="Gui C."/>
            <person name="Meng S."/>
            <person name="Li G."/>
            <person name="Viehrig K."/>
            <person name="Ye F."/>
            <person name="Su P."/>
            <person name="Kiefer A.F."/>
            <person name="Nichols A."/>
            <person name="Cepeda A.J."/>
            <person name="Yan W."/>
            <person name="Fan B."/>
            <person name="Jiang Y."/>
            <person name="Adhikari A."/>
            <person name="Zheng C.-J."/>
            <person name="Schuster L."/>
            <person name="Cowan T.M."/>
            <person name="Smanski M.J."/>
            <person name="Chevrette M.G."/>
            <person name="De Carvalho L.P.S."/>
            <person name="Shen B."/>
        </authorList>
    </citation>
    <scope>NUCLEOTIDE SEQUENCE [LARGE SCALE GENOMIC DNA]</scope>
    <source>
        <strain evidence="6 7">NPDC019708</strain>
    </source>
</reference>
<evidence type="ECO:0000256" key="2">
    <source>
        <dbReference type="ARBA" id="ARBA00022630"/>
    </source>
</evidence>
<dbReference type="PANTHER" id="PTHR43400:SF10">
    <property type="entry name" value="3-OXOSTEROID 1-DEHYDROGENASE"/>
    <property type="match status" value="1"/>
</dbReference>
<organism evidence="6 7">
    <name type="scientific">Nocardia rhamnosiphila</name>
    <dbReference type="NCBI Taxonomy" id="426716"/>
    <lineage>
        <taxon>Bacteria</taxon>
        <taxon>Bacillati</taxon>
        <taxon>Actinomycetota</taxon>
        <taxon>Actinomycetes</taxon>
        <taxon>Mycobacteriales</taxon>
        <taxon>Nocardiaceae</taxon>
        <taxon>Nocardia</taxon>
    </lineage>
</organism>
<dbReference type="InterPro" id="IPR002563">
    <property type="entry name" value="Flavin_Rdtase-like_dom"/>
</dbReference>
<name>A0ABV2WRV4_9NOCA</name>
<dbReference type="PANTHER" id="PTHR43400">
    <property type="entry name" value="FUMARATE REDUCTASE"/>
    <property type="match status" value="1"/>
</dbReference>
<evidence type="ECO:0000256" key="4">
    <source>
        <dbReference type="ARBA" id="ARBA00023002"/>
    </source>
</evidence>
<dbReference type="Pfam" id="PF01613">
    <property type="entry name" value="Flavin_Reduct"/>
    <property type="match status" value="1"/>
</dbReference>
<dbReference type="SUPFAM" id="SSF50475">
    <property type="entry name" value="FMN-binding split barrel"/>
    <property type="match status" value="1"/>
</dbReference>
<evidence type="ECO:0000256" key="3">
    <source>
        <dbReference type="ARBA" id="ARBA00022827"/>
    </source>
</evidence>
<evidence type="ECO:0000313" key="6">
    <source>
        <dbReference type="EMBL" id="MEU1953577.1"/>
    </source>
</evidence>
<dbReference type="Proteomes" id="UP001550628">
    <property type="component" value="Unassembled WGS sequence"/>
</dbReference>
<evidence type="ECO:0000256" key="1">
    <source>
        <dbReference type="ARBA" id="ARBA00001974"/>
    </source>
</evidence>
<keyword evidence="7" id="KW-1185">Reference proteome</keyword>
<dbReference type="NCBIfam" id="NF009474">
    <property type="entry name" value="PRK12837.1"/>
    <property type="match status" value="1"/>
</dbReference>
<comment type="cofactor">
    <cofactor evidence="1">
        <name>FAD</name>
        <dbReference type="ChEBI" id="CHEBI:57692"/>
    </cofactor>
</comment>
<accession>A0ABV2WRV4</accession>
<dbReference type="Pfam" id="PF00890">
    <property type="entry name" value="FAD_binding_2"/>
    <property type="match status" value="1"/>
</dbReference>
<proteinExistence type="predicted"/>
<dbReference type="Gene3D" id="2.30.110.10">
    <property type="entry name" value="Electron Transport, Fmn-binding Protein, Chain A"/>
    <property type="match status" value="1"/>
</dbReference>
<dbReference type="RefSeq" id="WP_356958143.1">
    <property type="nucleotide sequence ID" value="NZ_JBEYBD010000011.1"/>
</dbReference>
<dbReference type="Gene3D" id="3.50.50.60">
    <property type="entry name" value="FAD/NAD(P)-binding domain"/>
    <property type="match status" value="2"/>
</dbReference>
<feature type="domain" description="Flavin reductase like" evidence="5">
    <location>
        <begin position="539"/>
        <end position="682"/>
    </location>
</feature>
<dbReference type="InterPro" id="IPR003953">
    <property type="entry name" value="FAD-dep_OxRdtase_2_FAD-bd"/>
</dbReference>
<evidence type="ECO:0000259" key="5">
    <source>
        <dbReference type="SMART" id="SM00903"/>
    </source>
</evidence>
<keyword evidence="4" id="KW-0560">Oxidoreductase</keyword>
<gene>
    <name evidence="6" type="ORF">ABZ510_17140</name>
</gene>
<dbReference type="SUPFAM" id="SSF56425">
    <property type="entry name" value="Succinate dehydrogenase/fumarate reductase flavoprotein, catalytic domain"/>
    <property type="match status" value="1"/>
</dbReference>
<dbReference type="InterPro" id="IPR027477">
    <property type="entry name" value="Succ_DH/fumarate_Rdtase_cat_sf"/>
</dbReference>
<dbReference type="InterPro" id="IPR012349">
    <property type="entry name" value="Split_barrel_FMN-bd"/>
</dbReference>
<dbReference type="EMBL" id="JBEYBF010000010">
    <property type="protein sequence ID" value="MEU1953577.1"/>
    <property type="molecule type" value="Genomic_DNA"/>
</dbReference>
<protein>
    <submittedName>
        <fullName evidence="6">FAD-binding protein</fullName>
    </submittedName>
</protein>
<keyword evidence="2" id="KW-0285">Flavoprotein</keyword>
<comment type="caution">
    <text evidence="6">The sequence shown here is derived from an EMBL/GenBank/DDBJ whole genome shotgun (WGS) entry which is preliminary data.</text>
</comment>
<dbReference type="InterPro" id="IPR050315">
    <property type="entry name" value="FAD-oxidoreductase_2"/>
</dbReference>
<dbReference type="SUPFAM" id="SSF51905">
    <property type="entry name" value="FAD/NAD(P)-binding domain"/>
    <property type="match status" value="1"/>
</dbReference>
<keyword evidence="3" id="KW-0274">FAD</keyword>
<dbReference type="InterPro" id="IPR036188">
    <property type="entry name" value="FAD/NAD-bd_sf"/>
</dbReference>